<dbReference type="Proteomes" id="UP000887013">
    <property type="component" value="Unassembled WGS sequence"/>
</dbReference>
<name>A0A8X6QC07_NEPPI</name>
<organism evidence="2 3">
    <name type="scientific">Nephila pilipes</name>
    <name type="common">Giant wood spider</name>
    <name type="synonym">Nephila maculata</name>
    <dbReference type="NCBI Taxonomy" id="299642"/>
    <lineage>
        <taxon>Eukaryota</taxon>
        <taxon>Metazoa</taxon>
        <taxon>Ecdysozoa</taxon>
        <taxon>Arthropoda</taxon>
        <taxon>Chelicerata</taxon>
        <taxon>Arachnida</taxon>
        <taxon>Araneae</taxon>
        <taxon>Araneomorphae</taxon>
        <taxon>Entelegynae</taxon>
        <taxon>Araneoidea</taxon>
        <taxon>Nephilidae</taxon>
        <taxon>Nephila</taxon>
    </lineage>
</organism>
<evidence type="ECO:0000313" key="2">
    <source>
        <dbReference type="EMBL" id="GFU10571.1"/>
    </source>
</evidence>
<sequence length="65" mass="7875">RFSGYAWRQATWDKEAEHLKNSVKDDETIDNSQFYQVGYEAPFEIFDRRNEIWMVKREGEELNTV</sequence>
<keyword evidence="3" id="KW-1185">Reference proteome</keyword>
<proteinExistence type="inferred from homology"/>
<accession>A0A8X6QC07</accession>
<dbReference type="Pfam" id="PF04832">
    <property type="entry name" value="SOUL"/>
    <property type="match status" value="1"/>
</dbReference>
<dbReference type="InterPro" id="IPR006917">
    <property type="entry name" value="SOUL_heme-bd"/>
</dbReference>
<dbReference type="InterPro" id="IPR011256">
    <property type="entry name" value="Reg_factor_effector_dom_sf"/>
</dbReference>
<dbReference type="OrthoDB" id="6412448at2759"/>
<dbReference type="SUPFAM" id="SSF55136">
    <property type="entry name" value="Probable bacterial effector-binding domain"/>
    <property type="match status" value="1"/>
</dbReference>
<dbReference type="Gene3D" id="3.20.80.10">
    <property type="entry name" value="Regulatory factor, effector binding domain"/>
    <property type="match status" value="1"/>
</dbReference>
<comment type="caution">
    <text evidence="2">The sequence shown here is derived from an EMBL/GenBank/DDBJ whole genome shotgun (WGS) entry which is preliminary data.</text>
</comment>
<dbReference type="AlphaFoldDB" id="A0A8X6QC07"/>
<comment type="similarity">
    <text evidence="1">Belongs to the HEBP family.</text>
</comment>
<evidence type="ECO:0000313" key="3">
    <source>
        <dbReference type="Proteomes" id="UP000887013"/>
    </source>
</evidence>
<evidence type="ECO:0000256" key="1">
    <source>
        <dbReference type="ARBA" id="ARBA00009817"/>
    </source>
</evidence>
<gene>
    <name evidence="2" type="primary">NCL1_10580</name>
    <name evidence="2" type="ORF">NPIL_475091</name>
</gene>
<dbReference type="EMBL" id="BMAW01125032">
    <property type="protein sequence ID" value="GFU10571.1"/>
    <property type="molecule type" value="Genomic_DNA"/>
</dbReference>
<protein>
    <submittedName>
        <fullName evidence="2">Heme-binding protein 1</fullName>
    </submittedName>
</protein>
<feature type="non-terminal residue" evidence="2">
    <location>
        <position position="1"/>
    </location>
</feature>
<reference evidence="2" key="1">
    <citation type="submission" date="2020-08" db="EMBL/GenBank/DDBJ databases">
        <title>Multicomponent nature underlies the extraordinary mechanical properties of spider dragline silk.</title>
        <authorList>
            <person name="Kono N."/>
            <person name="Nakamura H."/>
            <person name="Mori M."/>
            <person name="Yoshida Y."/>
            <person name="Ohtoshi R."/>
            <person name="Malay A.D."/>
            <person name="Moran D.A.P."/>
            <person name="Tomita M."/>
            <person name="Numata K."/>
            <person name="Arakawa K."/>
        </authorList>
    </citation>
    <scope>NUCLEOTIDE SEQUENCE</scope>
</reference>